<dbReference type="InterPro" id="IPR036736">
    <property type="entry name" value="ACP-like_sf"/>
</dbReference>
<accession>A0A7G8KHX1</accession>
<dbReference type="SUPFAM" id="SSF47336">
    <property type="entry name" value="ACP-like"/>
    <property type="match status" value="1"/>
</dbReference>
<sequence>MHSPEAVAEKLRALLEDIVGGAVPLDEPGARTVPLWNLGLTSTGFMRLLDAIDETFGVEWDLLDSVDAVSSFDNLVAHIAAEPDTRAAVREGADQ</sequence>
<dbReference type="RefSeq" id="WP_176161471.1">
    <property type="nucleotide sequence ID" value="NZ_CP054929.1"/>
</dbReference>
<proteinExistence type="predicted"/>
<gene>
    <name evidence="1" type="ORF">HUT08_09395</name>
</gene>
<evidence type="ECO:0000313" key="2">
    <source>
        <dbReference type="Proteomes" id="UP000509303"/>
    </source>
</evidence>
<evidence type="ECO:0000313" key="1">
    <source>
        <dbReference type="EMBL" id="QKW49737.1"/>
    </source>
</evidence>
<dbReference type="GeneID" id="95463861"/>
<dbReference type="Gene3D" id="1.10.1200.10">
    <property type="entry name" value="ACP-like"/>
    <property type="match status" value="1"/>
</dbReference>
<dbReference type="AlphaFoldDB" id="A0A7G8KHX1"/>
<dbReference type="EMBL" id="CP054929">
    <property type="protein sequence ID" value="QKW49737.1"/>
    <property type="molecule type" value="Genomic_DNA"/>
</dbReference>
<keyword evidence="2" id="KW-1185">Reference proteome</keyword>
<reference evidence="1 2" key="1">
    <citation type="submission" date="2020-06" db="EMBL/GenBank/DDBJ databases">
        <title>Genome mining for natural products.</title>
        <authorList>
            <person name="Zhang B."/>
            <person name="Shi J."/>
            <person name="Ge H."/>
        </authorList>
    </citation>
    <scope>NUCLEOTIDE SEQUENCE [LARGE SCALE GENOMIC DNA]</scope>
    <source>
        <strain evidence="1 2">NA00687</strain>
    </source>
</reference>
<protein>
    <submittedName>
        <fullName evidence="1">Acyl carrier protein</fullName>
    </submittedName>
</protein>
<organism evidence="1 2">
    <name type="scientific">Streptomyces buecherae</name>
    <dbReference type="NCBI Taxonomy" id="2763006"/>
    <lineage>
        <taxon>Bacteria</taxon>
        <taxon>Bacillati</taxon>
        <taxon>Actinomycetota</taxon>
        <taxon>Actinomycetes</taxon>
        <taxon>Kitasatosporales</taxon>
        <taxon>Streptomycetaceae</taxon>
        <taxon>Streptomyces</taxon>
    </lineage>
</organism>
<accession>A0A7H8N5F0</accession>
<name>A0A7G8KHX1_9ACTN</name>
<dbReference type="Proteomes" id="UP000509303">
    <property type="component" value="Chromosome"/>
</dbReference>